<accession>A0ACB9YL74</accession>
<comment type="caution">
    <text evidence="1">The sequence shown here is derived from an EMBL/GenBank/DDBJ whole genome shotgun (WGS) entry which is preliminary data.</text>
</comment>
<evidence type="ECO:0000313" key="1">
    <source>
        <dbReference type="EMBL" id="KAI4860151.1"/>
    </source>
</evidence>
<gene>
    <name evidence="1" type="ORF">F4820DRAFT_461906</name>
</gene>
<name>A0ACB9YL74_9PEZI</name>
<evidence type="ECO:0000313" key="2">
    <source>
        <dbReference type="Proteomes" id="UP001497700"/>
    </source>
</evidence>
<protein>
    <submittedName>
        <fullName evidence="1">Proline-specific peptidase</fullName>
    </submittedName>
</protein>
<dbReference type="Proteomes" id="UP001497700">
    <property type="component" value="Unassembled WGS sequence"/>
</dbReference>
<organism evidence="1 2">
    <name type="scientific">Hypoxylon rubiginosum</name>
    <dbReference type="NCBI Taxonomy" id="110542"/>
    <lineage>
        <taxon>Eukaryota</taxon>
        <taxon>Fungi</taxon>
        <taxon>Dikarya</taxon>
        <taxon>Ascomycota</taxon>
        <taxon>Pezizomycotina</taxon>
        <taxon>Sordariomycetes</taxon>
        <taxon>Xylariomycetidae</taxon>
        <taxon>Xylariales</taxon>
        <taxon>Hypoxylaceae</taxon>
        <taxon>Hypoxylon</taxon>
    </lineage>
</organism>
<proteinExistence type="predicted"/>
<keyword evidence="2" id="KW-1185">Reference proteome</keyword>
<dbReference type="EMBL" id="MU393597">
    <property type="protein sequence ID" value="KAI4860151.1"/>
    <property type="molecule type" value="Genomic_DNA"/>
</dbReference>
<sequence>MEGKVEFHVPGVSASCQTWYKVVGDLNSPGSTPLIILHGGPGASHDYLLPLTDLAPDIPLVFYDQIGGGRSTHLPDRAGDEAFWTADLFVRELDNLLAHLNLRDRPVDLYGHSWGGVVVTAWASTPSSSTNLRRLVISNISASMDLHRAGIATLRKRLPEDAQAALDRGEAENDFTSPEYQAALEVFSKRHLSLARPWPPKEVQDLLQWAAEGWYVYTTVFGPNSLLPIGSIRNWTAIPSLPKIKVPTLVIDGAEDTPSEAMQPFFDLIEKAKWITLDNAAHMSHVDQREKYMKQLQRFLAA</sequence>
<reference evidence="1 2" key="1">
    <citation type="journal article" date="2022" name="New Phytol.">
        <title>Ecological generalism drives hyperdiversity of secondary metabolite gene clusters in xylarialean endophytes.</title>
        <authorList>
            <person name="Franco M.E.E."/>
            <person name="Wisecaver J.H."/>
            <person name="Arnold A.E."/>
            <person name="Ju Y.M."/>
            <person name="Slot J.C."/>
            <person name="Ahrendt S."/>
            <person name="Moore L.P."/>
            <person name="Eastman K.E."/>
            <person name="Scott K."/>
            <person name="Konkel Z."/>
            <person name="Mondo S.J."/>
            <person name="Kuo A."/>
            <person name="Hayes R.D."/>
            <person name="Haridas S."/>
            <person name="Andreopoulos B."/>
            <person name="Riley R."/>
            <person name="LaButti K."/>
            <person name="Pangilinan J."/>
            <person name="Lipzen A."/>
            <person name="Amirebrahimi M."/>
            <person name="Yan J."/>
            <person name="Adam C."/>
            <person name="Keymanesh K."/>
            <person name="Ng V."/>
            <person name="Louie K."/>
            <person name="Northen T."/>
            <person name="Drula E."/>
            <person name="Henrissat B."/>
            <person name="Hsieh H.M."/>
            <person name="Youens-Clark K."/>
            <person name="Lutzoni F."/>
            <person name="Miadlikowska J."/>
            <person name="Eastwood D.C."/>
            <person name="Hamelin R.C."/>
            <person name="Grigoriev I.V."/>
            <person name="U'Ren J.M."/>
        </authorList>
    </citation>
    <scope>NUCLEOTIDE SEQUENCE [LARGE SCALE GENOMIC DNA]</scope>
    <source>
        <strain evidence="1 2">CBS 119005</strain>
    </source>
</reference>